<name>A0ABQ8ESF4_BRANA</name>
<accession>A0ABQ8ESF4</accession>
<sequence length="210" mass="21548">INRAARERHFITSKTNNNTKKTYTDLCSIGSYTFFFCNPKNMAILRNKNITFSLILMCLIVVSPIANAQLGGLGGGLGGLGMLLGGLTNIFNIQGLLMCSVTGTVSTNNATAVPPFPNAGIVFQCTGQNVSSTTTNANGVFSIPTIGLPFSPSTLLSSGCRLVVTTPLTACNVSLPAAGLLMAPLSLVGTAAGDGLNIFSLVPGAFGLVG</sequence>
<reference evidence="2 3" key="1">
    <citation type="submission" date="2021-05" db="EMBL/GenBank/DDBJ databases">
        <title>Genome Assembly of Synthetic Allotetraploid Brassica napus Reveals Homoeologous Exchanges between Subgenomes.</title>
        <authorList>
            <person name="Davis J.T."/>
        </authorList>
    </citation>
    <scope>NUCLEOTIDE SEQUENCE [LARGE SCALE GENOMIC DNA]</scope>
    <source>
        <strain evidence="3">cv. Da-Ae</strain>
        <tissue evidence="2">Seedling</tissue>
    </source>
</reference>
<dbReference type="InterPro" id="IPR040404">
    <property type="entry name" value="Phylloplanin-like"/>
</dbReference>
<evidence type="ECO:0008006" key="4">
    <source>
        <dbReference type="Google" id="ProtNLM"/>
    </source>
</evidence>
<feature type="non-terminal residue" evidence="2">
    <location>
        <position position="1"/>
    </location>
</feature>
<dbReference type="EMBL" id="JAGKQM010000001">
    <property type="protein sequence ID" value="KAH0943540.1"/>
    <property type="molecule type" value="Genomic_DNA"/>
</dbReference>
<dbReference type="Proteomes" id="UP000824890">
    <property type="component" value="Unassembled WGS sequence"/>
</dbReference>
<evidence type="ECO:0000313" key="3">
    <source>
        <dbReference type="Proteomes" id="UP000824890"/>
    </source>
</evidence>
<keyword evidence="3" id="KW-1185">Reference proteome</keyword>
<keyword evidence="1" id="KW-0812">Transmembrane</keyword>
<gene>
    <name evidence="2" type="ORF">HID58_003177</name>
</gene>
<protein>
    <recommendedName>
        <fullName evidence="4">Phylloplanin</fullName>
    </recommendedName>
</protein>
<dbReference type="PANTHER" id="PTHR34458">
    <property type="entry name" value="POLLEN OLE E 1 ALLERGEN AND EXTENSIN FAMILY PROTEIN-RELATED"/>
    <property type="match status" value="1"/>
</dbReference>
<comment type="caution">
    <text evidence="2">The sequence shown here is derived from an EMBL/GenBank/DDBJ whole genome shotgun (WGS) entry which is preliminary data.</text>
</comment>
<organism evidence="2 3">
    <name type="scientific">Brassica napus</name>
    <name type="common">Rape</name>
    <dbReference type="NCBI Taxonomy" id="3708"/>
    <lineage>
        <taxon>Eukaryota</taxon>
        <taxon>Viridiplantae</taxon>
        <taxon>Streptophyta</taxon>
        <taxon>Embryophyta</taxon>
        <taxon>Tracheophyta</taxon>
        <taxon>Spermatophyta</taxon>
        <taxon>Magnoliopsida</taxon>
        <taxon>eudicotyledons</taxon>
        <taxon>Gunneridae</taxon>
        <taxon>Pentapetalae</taxon>
        <taxon>rosids</taxon>
        <taxon>malvids</taxon>
        <taxon>Brassicales</taxon>
        <taxon>Brassicaceae</taxon>
        <taxon>Brassiceae</taxon>
        <taxon>Brassica</taxon>
    </lineage>
</organism>
<evidence type="ECO:0000256" key="1">
    <source>
        <dbReference type="SAM" id="Phobius"/>
    </source>
</evidence>
<keyword evidence="1" id="KW-1133">Transmembrane helix</keyword>
<keyword evidence="1" id="KW-0472">Membrane</keyword>
<feature type="transmembrane region" description="Helical" evidence="1">
    <location>
        <begin position="49"/>
        <end position="66"/>
    </location>
</feature>
<evidence type="ECO:0000313" key="2">
    <source>
        <dbReference type="EMBL" id="KAH0943540.1"/>
    </source>
</evidence>
<dbReference type="PANTHER" id="PTHR34458:SF14">
    <property type="entry name" value="PHYLLOPLANIN-LIKE"/>
    <property type="match status" value="1"/>
</dbReference>
<proteinExistence type="predicted"/>